<proteinExistence type="predicted"/>
<name>A0ACC2VHG6_9TREE</name>
<dbReference type="Proteomes" id="UP001241377">
    <property type="component" value="Unassembled WGS sequence"/>
</dbReference>
<comment type="caution">
    <text evidence="1">The sequence shown here is derived from an EMBL/GenBank/DDBJ whole genome shotgun (WGS) entry which is preliminary data.</text>
</comment>
<organism evidence="1 2">
    <name type="scientific">Naganishia cerealis</name>
    <dbReference type="NCBI Taxonomy" id="610337"/>
    <lineage>
        <taxon>Eukaryota</taxon>
        <taxon>Fungi</taxon>
        <taxon>Dikarya</taxon>
        <taxon>Basidiomycota</taxon>
        <taxon>Agaricomycotina</taxon>
        <taxon>Tremellomycetes</taxon>
        <taxon>Filobasidiales</taxon>
        <taxon>Filobasidiaceae</taxon>
        <taxon>Naganishia</taxon>
    </lineage>
</organism>
<accession>A0ACC2VHG6</accession>
<evidence type="ECO:0000313" key="2">
    <source>
        <dbReference type="Proteomes" id="UP001241377"/>
    </source>
</evidence>
<reference evidence="1" key="1">
    <citation type="submission" date="2023-04" db="EMBL/GenBank/DDBJ databases">
        <title>Draft Genome sequencing of Naganishia species isolated from polar environments using Oxford Nanopore Technology.</title>
        <authorList>
            <person name="Leo P."/>
            <person name="Venkateswaran K."/>
        </authorList>
    </citation>
    <scope>NUCLEOTIDE SEQUENCE</scope>
    <source>
        <strain evidence="1">MNA-CCFEE 5261</strain>
    </source>
</reference>
<evidence type="ECO:0000313" key="1">
    <source>
        <dbReference type="EMBL" id="KAJ9098813.1"/>
    </source>
</evidence>
<gene>
    <name evidence="1" type="ORF">QFC19_006290</name>
</gene>
<protein>
    <submittedName>
        <fullName evidence="1">Uncharacterized protein</fullName>
    </submittedName>
</protein>
<sequence length="267" mass="27215">MPLRDCDRAPETRPLSKTVRLDPPALYQIPGTPAGLGDTVDLTHTPGGHRTLGKIDTKGTYDYFAASTDASGSTRHAHHFLDPSPRGVSPNMNGNGGTGGANLAAPPISSINQRRGNPSAKLGLSLQHAGAGPSTTTPSPMASPRVTGYGKPPSQSSFPIAHHASRSPSSPAPPKRTASDAQVISRNSINPRKAVAQSFGSGGGVTMMRSTSSALDTEESETYNPAAAGAGPLPSDSGVALGVVVQPSVSASLTRRVGAAEVKAKDD</sequence>
<keyword evidence="2" id="KW-1185">Reference proteome</keyword>
<dbReference type="EMBL" id="JASBWR010000074">
    <property type="protein sequence ID" value="KAJ9098813.1"/>
    <property type="molecule type" value="Genomic_DNA"/>
</dbReference>